<sequence length="227" mass="24315">MKPLSAAALLLSSTLTASPILASPISGVVEQGFDPFGCDQVFPCDVLELTQTLFGGKHGTLISVADDNADNDNLSLNFDYRLDTVYIERARLRVWLRDDTRLVADALLFNSGLLDTREYAAITSINGEPISADWVEVGGLKQYLELDITDFLSLGGANTFSATLGVMDTGSRDYLFAGAEFFVKYCDPATPIDNGGISAVPLSGAIWFMGSALLGVGAVNTKSRRKT</sequence>
<keyword evidence="2" id="KW-0732">Signal</keyword>
<feature type="transmembrane region" description="Helical" evidence="1">
    <location>
        <begin position="199"/>
        <end position="219"/>
    </location>
</feature>
<evidence type="ECO:0000313" key="4">
    <source>
        <dbReference type="Proteomes" id="UP000077628"/>
    </source>
</evidence>
<gene>
    <name evidence="3" type="ORF">A1355_17135</name>
</gene>
<evidence type="ECO:0000256" key="1">
    <source>
        <dbReference type="SAM" id="Phobius"/>
    </source>
</evidence>
<dbReference type="Proteomes" id="UP000077628">
    <property type="component" value="Unassembled WGS sequence"/>
</dbReference>
<feature type="chain" id="PRO_5008070259" evidence="2">
    <location>
        <begin position="23"/>
        <end position="227"/>
    </location>
</feature>
<dbReference type="RefSeq" id="WP_064023977.1">
    <property type="nucleotide sequence ID" value="NZ_LUUK01000006.1"/>
</dbReference>
<comment type="caution">
    <text evidence="3">The sequence shown here is derived from an EMBL/GenBank/DDBJ whole genome shotgun (WGS) entry which is preliminary data.</text>
</comment>
<keyword evidence="1" id="KW-0812">Transmembrane</keyword>
<keyword evidence="4" id="KW-1185">Reference proteome</keyword>
<protein>
    <submittedName>
        <fullName evidence="3">Uncharacterized protein</fullName>
    </submittedName>
</protein>
<dbReference type="EMBL" id="LUUK01000006">
    <property type="protein sequence ID" value="OAI29027.1"/>
    <property type="molecule type" value="Genomic_DNA"/>
</dbReference>
<organism evidence="3 4">
    <name type="scientific">Methylomonas koyamae</name>
    <dbReference type="NCBI Taxonomy" id="702114"/>
    <lineage>
        <taxon>Bacteria</taxon>
        <taxon>Pseudomonadati</taxon>
        <taxon>Pseudomonadota</taxon>
        <taxon>Gammaproteobacteria</taxon>
        <taxon>Methylococcales</taxon>
        <taxon>Methylococcaceae</taxon>
        <taxon>Methylomonas</taxon>
    </lineage>
</organism>
<evidence type="ECO:0000256" key="2">
    <source>
        <dbReference type="SAM" id="SignalP"/>
    </source>
</evidence>
<reference evidence="4" key="1">
    <citation type="submission" date="2016-03" db="EMBL/GenBank/DDBJ databases">
        <authorList>
            <person name="Heylen K."/>
            <person name="De Vos P."/>
            <person name="Vekeman B."/>
        </authorList>
    </citation>
    <scope>NUCLEOTIDE SEQUENCE [LARGE SCALE GENOMIC DNA]</scope>
    <source>
        <strain evidence="4">R-45383</strain>
    </source>
</reference>
<keyword evidence="1" id="KW-0472">Membrane</keyword>
<keyword evidence="1" id="KW-1133">Transmembrane helix</keyword>
<evidence type="ECO:0000313" key="3">
    <source>
        <dbReference type="EMBL" id="OAI29027.1"/>
    </source>
</evidence>
<dbReference type="AlphaFoldDB" id="A0A177PF86"/>
<proteinExistence type="predicted"/>
<accession>A0A177PF86</accession>
<feature type="signal peptide" evidence="2">
    <location>
        <begin position="1"/>
        <end position="22"/>
    </location>
</feature>
<name>A0A177PF86_9GAMM</name>